<reference evidence="2" key="1">
    <citation type="submission" date="2018-05" db="EMBL/GenBank/DDBJ databases">
        <authorList>
            <person name="Lanie J.A."/>
            <person name="Ng W.-L."/>
            <person name="Kazmierczak K.M."/>
            <person name="Andrzejewski T.M."/>
            <person name="Davidsen T.M."/>
            <person name="Wayne K.J."/>
            <person name="Tettelin H."/>
            <person name="Glass J.I."/>
            <person name="Rusch D."/>
            <person name="Podicherti R."/>
            <person name="Tsui H.-C.T."/>
            <person name="Winkler M.E."/>
        </authorList>
    </citation>
    <scope>NUCLEOTIDE SEQUENCE</scope>
</reference>
<proteinExistence type="predicted"/>
<sequence length="185" mass="20729">MKKKLQSTMAAITLAAITQVTFAAESSRTLVPLADPLDQIQGNIKQARDRTAKDLEEARKALRVDAPDLSEMLENLAEETKRLEQETTKLSDQVDKKKKADVEAAKELLERQQQLNNRINRVKQALRRDANAQDMTQKEGRERSRDGDDAVAMLEKPPRNAKNALEESTANEAPKEQKHSLDTAA</sequence>
<gene>
    <name evidence="2" type="ORF">METZ01_LOCUS401495</name>
</gene>
<feature type="compositionally biased region" description="Basic and acidic residues" evidence="1">
    <location>
        <begin position="173"/>
        <end position="185"/>
    </location>
</feature>
<feature type="non-terminal residue" evidence="2">
    <location>
        <position position="185"/>
    </location>
</feature>
<protein>
    <submittedName>
        <fullName evidence="2">Uncharacterized protein</fullName>
    </submittedName>
</protein>
<accession>A0A382VRU3</accession>
<organism evidence="2">
    <name type="scientific">marine metagenome</name>
    <dbReference type="NCBI Taxonomy" id="408172"/>
    <lineage>
        <taxon>unclassified sequences</taxon>
        <taxon>metagenomes</taxon>
        <taxon>ecological metagenomes</taxon>
    </lineage>
</organism>
<feature type="region of interest" description="Disordered" evidence="1">
    <location>
        <begin position="125"/>
        <end position="185"/>
    </location>
</feature>
<evidence type="ECO:0000313" key="2">
    <source>
        <dbReference type="EMBL" id="SVD48641.1"/>
    </source>
</evidence>
<dbReference type="AlphaFoldDB" id="A0A382VRU3"/>
<feature type="compositionally biased region" description="Basic and acidic residues" evidence="1">
    <location>
        <begin position="126"/>
        <end position="148"/>
    </location>
</feature>
<dbReference type="EMBL" id="UINC01153746">
    <property type="protein sequence ID" value="SVD48641.1"/>
    <property type="molecule type" value="Genomic_DNA"/>
</dbReference>
<name>A0A382VRU3_9ZZZZ</name>
<evidence type="ECO:0000256" key="1">
    <source>
        <dbReference type="SAM" id="MobiDB-lite"/>
    </source>
</evidence>